<organism evidence="1">
    <name type="scientific">Anguilla anguilla</name>
    <name type="common">European freshwater eel</name>
    <name type="synonym">Muraena anguilla</name>
    <dbReference type="NCBI Taxonomy" id="7936"/>
    <lineage>
        <taxon>Eukaryota</taxon>
        <taxon>Metazoa</taxon>
        <taxon>Chordata</taxon>
        <taxon>Craniata</taxon>
        <taxon>Vertebrata</taxon>
        <taxon>Euteleostomi</taxon>
        <taxon>Actinopterygii</taxon>
        <taxon>Neopterygii</taxon>
        <taxon>Teleostei</taxon>
        <taxon>Anguilliformes</taxon>
        <taxon>Anguillidae</taxon>
        <taxon>Anguilla</taxon>
    </lineage>
</organism>
<accession>A0A0E9TUA8</accession>
<reference evidence="1" key="2">
    <citation type="journal article" date="2015" name="Fish Shellfish Immunol.">
        <title>Early steps in the European eel (Anguilla anguilla)-Vibrio vulnificus interaction in the gills: Role of the RtxA13 toxin.</title>
        <authorList>
            <person name="Callol A."/>
            <person name="Pajuelo D."/>
            <person name="Ebbesson L."/>
            <person name="Teles M."/>
            <person name="MacKenzie S."/>
            <person name="Amaro C."/>
        </authorList>
    </citation>
    <scope>NUCLEOTIDE SEQUENCE</scope>
</reference>
<evidence type="ECO:0000313" key="1">
    <source>
        <dbReference type="EMBL" id="JAH57161.1"/>
    </source>
</evidence>
<proteinExistence type="predicted"/>
<name>A0A0E9TUA8_ANGAN</name>
<protein>
    <submittedName>
        <fullName evidence="1">Uncharacterized protein</fullName>
    </submittedName>
</protein>
<reference evidence="1" key="1">
    <citation type="submission" date="2014-11" db="EMBL/GenBank/DDBJ databases">
        <authorList>
            <person name="Amaro Gonzalez C."/>
        </authorList>
    </citation>
    <scope>NUCLEOTIDE SEQUENCE</scope>
</reference>
<dbReference type="EMBL" id="GBXM01051416">
    <property type="protein sequence ID" value="JAH57161.1"/>
    <property type="molecule type" value="Transcribed_RNA"/>
</dbReference>
<sequence>MVVYSQCQIGLQLF</sequence>